<comment type="caution">
    <text evidence="1">The sequence shown here is derived from an EMBL/GenBank/DDBJ whole genome shotgun (WGS) entry which is preliminary data.</text>
</comment>
<dbReference type="EMBL" id="QGDT01000006">
    <property type="protein sequence ID" value="PWJ57663.1"/>
    <property type="molecule type" value="Genomic_DNA"/>
</dbReference>
<evidence type="ECO:0000313" key="2">
    <source>
        <dbReference type="Proteomes" id="UP000245880"/>
    </source>
</evidence>
<sequence>MKAQEPSQYYYLMKHTLLILLMIGGIFACQPKTSQTDQIDVEGHHAHSSEHVEGDPRAAEVMAIHDSIMPRMEDIMTLKARVQRVSNELDSLSAPSPALKKKKSTSDDLVKKLEEADQKMMGWMHQYNADTLNQLDEKAAADYIDQQKVKIVDVKRVMEQAILEAQDFLGERK</sequence>
<proteinExistence type="predicted"/>
<dbReference type="PROSITE" id="PS51257">
    <property type="entry name" value="PROKAR_LIPOPROTEIN"/>
    <property type="match status" value="1"/>
</dbReference>
<dbReference type="RefSeq" id="WP_109674821.1">
    <property type="nucleotide sequence ID" value="NZ_QGDT01000006.1"/>
</dbReference>
<dbReference type="OrthoDB" id="1436925at2"/>
<evidence type="ECO:0000313" key="1">
    <source>
        <dbReference type="EMBL" id="PWJ57663.1"/>
    </source>
</evidence>
<reference evidence="1 2" key="1">
    <citation type="submission" date="2018-03" db="EMBL/GenBank/DDBJ databases">
        <title>Genomic Encyclopedia of Archaeal and Bacterial Type Strains, Phase II (KMG-II): from individual species to whole genera.</title>
        <authorList>
            <person name="Goeker M."/>
        </authorList>
    </citation>
    <scope>NUCLEOTIDE SEQUENCE [LARGE SCALE GENOMIC DNA]</scope>
    <source>
        <strain evidence="1 2">DSM 100346</strain>
    </source>
</reference>
<protein>
    <submittedName>
        <fullName evidence="1">Uncharacterized protein</fullName>
    </submittedName>
</protein>
<dbReference type="Proteomes" id="UP000245880">
    <property type="component" value="Unassembled WGS sequence"/>
</dbReference>
<keyword evidence="2" id="KW-1185">Reference proteome</keyword>
<name>A0A316AIV2_9BACT</name>
<organism evidence="1 2">
    <name type="scientific">Dyadobacter jejuensis</name>
    <dbReference type="NCBI Taxonomy" id="1082580"/>
    <lineage>
        <taxon>Bacteria</taxon>
        <taxon>Pseudomonadati</taxon>
        <taxon>Bacteroidota</taxon>
        <taxon>Cytophagia</taxon>
        <taxon>Cytophagales</taxon>
        <taxon>Spirosomataceae</taxon>
        <taxon>Dyadobacter</taxon>
    </lineage>
</organism>
<dbReference type="AlphaFoldDB" id="A0A316AIV2"/>
<gene>
    <name evidence="1" type="ORF">CLV98_106135</name>
</gene>
<accession>A0A316AIV2</accession>